<dbReference type="AlphaFoldDB" id="A0AA41YXM6"/>
<dbReference type="Proteomes" id="UP001165667">
    <property type="component" value="Unassembled WGS sequence"/>
</dbReference>
<sequence length="358" mass="38786">MANLLPATSTKGYGFDAINSAVAMQTGEKYDMWLFGGEDIGLDITQGKDVVALESVDMSRSNPRTFSLRGLKEGSATLVGRLTQDVGGWKSGAEFIQPLTIRVGPAKAGHAQVRGKVSVDGKGSIVVHPGFRDELRALKDWRKAVIRVAEDQMNSEIGSTQNGGDGIYDDKDIMWCGSFVSFLYATIAGVDSTWANSLGAGLGVNSPLRSGIKALSHAMQNPGRFTVLNYAGDDQFAGAPPIKVERLVGSGVELQQGDICLPRDQYGVFRHVCILYKPPTGNTDFICIDGNTFGNYVPSGLRRGNNGCIAYSSHDQANQQYTIQAKTYKTKSGEEKNVRLSMGSKFRHYVFIHIDKLS</sequence>
<accession>A0AA41YXM6</accession>
<gene>
    <name evidence="1" type="ORF">M8523_01690</name>
</gene>
<dbReference type="EMBL" id="JAMOIM010000001">
    <property type="protein sequence ID" value="MCW6506730.1"/>
    <property type="molecule type" value="Genomic_DNA"/>
</dbReference>
<comment type="caution">
    <text evidence="1">The sequence shown here is derived from an EMBL/GenBank/DDBJ whole genome shotgun (WGS) entry which is preliminary data.</text>
</comment>
<proteinExistence type="predicted"/>
<reference evidence="1" key="1">
    <citation type="submission" date="2022-05" db="EMBL/GenBank/DDBJ databases">
        <authorList>
            <person name="Pankratov T."/>
        </authorList>
    </citation>
    <scope>NUCLEOTIDE SEQUENCE</scope>
    <source>
        <strain evidence="1">BP6-180914</strain>
    </source>
</reference>
<name>A0AA41YXM6_9HYPH</name>
<keyword evidence="2" id="KW-1185">Reference proteome</keyword>
<organism evidence="1 2">
    <name type="scientific">Lichenifustis flavocetrariae</name>
    <dbReference type="NCBI Taxonomy" id="2949735"/>
    <lineage>
        <taxon>Bacteria</taxon>
        <taxon>Pseudomonadati</taxon>
        <taxon>Pseudomonadota</taxon>
        <taxon>Alphaproteobacteria</taxon>
        <taxon>Hyphomicrobiales</taxon>
        <taxon>Lichenihabitantaceae</taxon>
        <taxon>Lichenifustis</taxon>
    </lineage>
</organism>
<dbReference type="RefSeq" id="WP_282583079.1">
    <property type="nucleotide sequence ID" value="NZ_JAMOIM010000001.1"/>
</dbReference>
<evidence type="ECO:0000313" key="1">
    <source>
        <dbReference type="EMBL" id="MCW6506730.1"/>
    </source>
</evidence>
<evidence type="ECO:0000313" key="2">
    <source>
        <dbReference type="Proteomes" id="UP001165667"/>
    </source>
</evidence>
<protein>
    <submittedName>
        <fullName evidence="1">Uncharacterized protein</fullName>
    </submittedName>
</protein>